<reference evidence="2 3" key="1">
    <citation type="submission" date="2019-04" db="EMBL/GenBank/DDBJ databases">
        <authorList>
            <person name="Alioto T."/>
            <person name="Alioto T."/>
        </authorList>
    </citation>
    <scope>NUCLEOTIDE SEQUENCE [LARGE SCALE GENOMIC DNA]</scope>
</reference>
<evidence type="ECO:0000313" key="2">
    <source>
        <dbReference type="EMBL" id="VTJ76731.1"/>
    </source>
</evidence>
<organism evidence="2 3">
    <name type="scientific">Marmota monax</name>
    <name type="common">Woodchuck</name>
    <dbReference type="NCBI Taxonomy" id="9995"/>
    <lineage>
        <taxon>Eukaryota</taxon>
        <taxon>Metazoa</taxon>
        <taxon>Chordata</taxon>
        <taxon>Craniata</taxon>
        <taxon>Vertebrata</taxon>
        <taxon>Euteleostomi</taxon>
        <taxon>Mammalia</taxon>
        <taxon>Eutheria</taxon>
        <taxon>Euarchontoglires</taxon>
        <taxon>Glires</taxon>
        <taxon>Rodentia</taxon>
        <taxon>Sciuromorpha</taxon>
        <taxon>Sciuridae</taxon>
        <taxon>Xerinae</taxon>
        <taxon>Marmotini</taxon>
        <taxon>Marmota</taxon>
    </lineage>
</organism>
<proteinExistence type="predicted"/>
<dbReference type="EMBL" id="WJEC01000930">
    <property type="protein sequence ID" value="KAF7480294.1"/>
    <property type="molecule type" value="Genomic_DNA"/>
</dbReference>
<reference evidence="1" key="2">
    <citation type="submission" date="2020-08" db="EMBL/GenBank/DDBJ databases">
        <authorList>
            <person name="Shumante A."/>
            <person name="Zimin A.V."/>
            <person name="Puiu D."/>
            <person name="Salzberg S.L."/>
        </authorList>
    </citation>
    <scope>NUCLEOTIDE SEQUENCE</scope>
    <source>
        <strain evidence="1">WC2-LM</strain>
        <tissue evidence="1">Liver</tissue>
    </source>
</reference>
<keyword evidence="3" id="KW-1185">Reference proteome</keyword>
<dbReference type="AlphaFoldDB" id="A0A5E4C6X3"/>
<dbReference type="Proteomes" id="UP000662637">
    <property type="component" value="Unassembled WGS sequence"/>
</dbReference>
<dbReference type="EMBL" id="CABDUW010000916">
    <property type="protein sequence ID" value="VTJ76731.1"/>
    <property type="molecule type" value="Genomic_DNA"/>
</dbReference>
<name>A0A5E4C6X3_MARMO</name>
<protein>
    <submittedName>
        <fullName evidence="2">Uncharacterized protein</fullName>
    </submittedName>
</protein>
<sequence length="99" mass="11694">MVAETSVLSCWKRTKWQHKRKSMLIKYSVKQRRLIKNCKPTDSAHKKRNVLAIRHVSNESKSSNYRFQKKKVFKTFVKTDSLLINNSSSNRARPETKIN</sequence>
<dbReference type="Proteomes" id="UP000335636">
    <property type="component" value="Unassembled WGS sequence"/>
</dbReference>
<evidence type="ECO:0000313" key="3">
    <source>
        <dbReference type="Proteomes" id="UP000335636"/>
    </source>
</evidence>
<gene>
    <name evidence="1" type="ORF">GHT09_008467</name>
    <name evidence="2" type="ORF">MONAX_5E003145</name>
</gene>
<evidence type="ECO:0000313" key="1">
    <source>
        <dbReference type="EMBL" id="KAF7480294.1"/>
    </source>
</evidence>
<accession>A0A5E4C6X3</accession>